<dbReference type="Proteomes" id="UP000546642">
    <property type="component" value="Unassembled WGS sequence"/>
</dbReference>
<dbReference type="PANTHER" id="PTHR21028">
    <property type="entry name" value="SI:CH211-156B7.4"/>
    <property type="match status" value="1"/>
</dbReference>
<sequence>MDLVEIERKREIGTAEESVRRHLSEAGWHASGPVVETDDYYSRPDVDFMETVECLRIRRNGASAEVTYEPPTTAVTHSAGDVIAKRETNVALGDGQADAAGRLLAALGMVHLVTVAKRRTLYRHPHTPGLTVAIDVVDNVGIFAEVEVLRSEAADGRELLEEIERGLGLTGFPAVDLPYRDLAMARSVRAWPAGLHLLSTGRPSQPSVDLGEVHRMIADIRCTSPRSTEEPLASPPQEA</sequence>
<keyword evidence="2" id="KW-0456">Lyase</keyword>
<dbReference type="SMART" id="SM01118">
    <property type="entry name" value="CYTH"/>
    <property type="match status" value="1"/>
</dbReference>
<dbReference type="SUPFAM" id="SSF55154">
    <property type="entry name" value="CYTH-like phosphatases"/>
    <property type="match status" value="1"/>
</dbReference>
<dbReference type="InterPro" id="IPR008173">
    <property type="entry name" value="Adenylyl_cyclase_CyaB"/>
</dbReference>
<proteinExistence type="predicted"/>
<dbReference type="NCBIfam" id="TIGR00318">
    <property type="entry name" value="cyaB"/>
    <property type="match status" value="1"/>
</dbReference>
<evidence type="ECO:0000313" key="3">
    <source>
        <dbReference type="Proteomes" id="UP000546642"/>
    </source>
</evidence>
<dbReference type="EC" id="4.6.1.1" evidence="2"/>
<dbReference type="Pfam" id="PF01928">
    <property type="entry name" value="CYTH"/>
    <property type="match status" value="1"/>
</dbReference>
<feature type="domain" description="CYTH" evidence="1">
    <location>
        <begin position="3"/>
        <end position="185"/>
    </location>
</feature>
<dbReference type="RefSeq" id="WP_184077438.1">
    <property type="nucleotide sequence ID" value="NZ_JACHDS010000001.1"/>
</dbReference>
<reference evidence="2 3" key="1">
    <citation type="submission" date="2020-08" db="EMBL/GenBank/DDBJ databases">
        <title>Sequencing the genomes of 1000 actinobacteria strains.</title>
        <authorList>
            <person name="Klenk H.-P."/>
        </authorList>
    </citation>
    <scope>NUCLEOTIDE SEQUENCE [LARGE SCALE GENOMIC DNA]</scope>
    <source>
        <strain evidence="2 3">DSM 46659</strain>
    </source>
</reference>
<dbReference type="GO" id="GO:0004016">
    <property type="term" value="F:adenylate cyclase activity"/>
    <property type="evidence" value="ECO:0007669"/>
    <property type="project" value="UniProtKB-EC"/>
</dbReference>
<dbReference type="PANTHER" id="PTHR21028:SF2">
    <property type="entry name" value="CYTH DOMAIN-CONTAINING PROTEIN"/>
    <property type="match status" value="1"/>
</dbReference>
<dbReference type="InterPro" id="IPR023577">
    <property type="entry name" value="CYTH_domain"/>
</dbReference>
<evidence type="ECO:0000313" key="2">
    <source>
        <dbReference type="EMBL" id="MBB6173813.1"/>
    </source>
</evidence>
<evidence type="ECO:0000259" key="1">
    <source>
        <dbReference type="PROSITE" id="PS51707"/>
    </source>
</evidence>
<protein>
    <submittedName>
        <fullName evidence="2">Adenylate cyclase class 2</fullName>
        <ecNumber evidence="2">4.6.1.1</ecNumber>
    </submittedName>
</protein>
<comment type="caution">
    <text evidence="2">The sequence shown here is derived from an EMBL/GenBank/DDBJ whole genome shotgun (WGS) entry which is preliminary data.</text>
</comment>
<dbReference type="Gene3D" id="2.40.320.10">
    <property type="entry name" value="Hypothetical Protein Pfu-838710-001"/>
    <property type="match status" value="1"/>
</dbReference>
<dbReference type="AlphaFoldDB" id="A0A7W9YKE6"/>
<accession>A0A7W9YKE6</accession>
<name>A0A7W9YKE6_9ACTN</name>
<dbReference type="EMBL" id="JACHDS010000001">
    <property type="protein sequence ID" value="MBB6173813.1"/>
    <property type="molecule type" value="Genomic_DNA"/>
</dbReference>
<keyword evidence="3" id="KW-1185">Reference proteome</keyword>
<dbReference type="CDD" id="cd07890">
    <property type="entry name" value="CYTH-like_AC_IV-like"/>
    <property type="match status" value="1"/>
</dbReference>
<dbReference type="PROSITE" id="PS51707">
    <property type="entry name" value="CYTH"/>
    <property type="match status" value="1"/>
</dbReference>
<gene>
    <name evidence="2" type="ORF">HNR23_003873</name>
</gene>
<organism evidence="2 3">
    <name type="scientific">Nocardiopsis mwathae</name>
    <dbReference type="NCBI Taxonomy" id="1472723"/>
    <lineage>
        <taxon>Bacteria</taxon>
        <taxon>Bacillati</taxon>
        <taxon>Actinomycetota</taxon>
        <taxon>Actinomycetes</taxon>
        <taxon>Streptosporangiales</taxon>
        <taxon>Nocardiopsidaceae</taxon>
        <taxon>Nocardiopsis</taxon>
    </lineage>
</organism>
<dbReference type="InterPro" id="IPR033469">
    <property type="entry name" value="CYTH-like_dom_sf"/>
</dbReference>